<evidence type="ECO:0000256" key="2">
    <source>
        <dbReference type="ARBA" id="ARBA00022578"/>
    </source>
</evidence>
<keyword evidence="8" id="KW-1185">Reference proteome</keyword>
<dbReference type="SUPFAM" id="SSF53098">
    <property type="entry name" value="Ribonuclease H-like"/>
    <property type="match status" value="1"/>
</dbReference>
<evidence type="ECO:0000313" key="7">
    <source>
        <dbReference type="EMBL" id="MEL1246417.1"/>
    </source>
</evidence>
<evidence type="ECO:0000259" key="6">
    <source>
        <dbReference type="Pfam" id="PF01609"/>
    </source>
</evidence>
<dbReference type="InterPro" id="IPR047952">
    <property type="entry name" value="Transpos_IS4"/>
</dbReference>
<dbReference type="PANTHER" id="PTHR33258:SF1">
    <property type="entry name" value="TRANSPOSASE INSL FOR INSERTION SEQUENCE ELEMENT IS186A-RELATED"/>
    <property type="match status" value="1"/>
</dbReference>
<keyword evidence="2" id="KW-0815">Transposition</keyword>
<feature type="domain" description="Transposase IS4-like" evidence="6">
    <location>
        <begin position="185"/>
        <end position="345"/>
    </location>
</feature>
<evidence type="ECO:0000256" key="4">
    <source>
        <dbReference type="ARBA" id="ARBA00023172"/>
    </source>
</evidence>
<dbReference type="InterPro" id="IPR002559">
    <property type="entry name" value="Transposase_11"/>
</dbReference>
<keyword evidence="5" id="KW-0812">Transmembrane</keyword>
<keyword evidence="5" id="KW-0472">Membrane</keyword>
<comment type="similarity">
    <text evidence="1">Belongs to the transposase 11 family.</text>
</comment>
<accession>A0ABU9I2Q8</accession>
<gene>
    <name evidence="7" type="ORF">AAEO56_19260</name>
</gene>
<dbReference type="NCBIfam" id="NF033592">
    <property type="entry name" value="transpos_IS4_1"/>
    <property type="match status" value="1"/>
</dbReference>
<evidence type="ECO:0000313" key="8">
    <source>
        <dbReference type="Proteomes" id="UP001464555"/>
    </source>
</evidence>
<dbReference type="InterPro" id="IPR012337">
    <property type="entry name" value="RNaseH-like_sf"/>
</dbReference>
<dbReference type="Gene3D" id="3.90.350.10">
    <property type="entry name" value="Transposase Inhibitor Protein From Tn5, Chain A, domain 1"/>
    <property type="match status" value="1"/>
</dbReference>
<dbReference type="RefSeq" id="WP_341698712.1">
    <property type="nucleotide sequence ID" value="NZ_JBBYHR010000020.1"/>
</dbReference>
<organism evidence="7 8">
    <name type="scientific">Flavobacterium arundinis</name>
    <dbReference type="NCBI Taxonomy" id="3139143"/>
    <lineage>
        <taxon>Bacteria</taxon>
        <taxon>Pseudomonadati</taxon>
        <taxon>Bacteroidota</taxon>
        <taxon>Flavobacteriia</taxon>
        <taxon>Flavobacteriales</taxon>
        <taxon>Flavobacteriaceae</taxon>
        <taxon>Flavobacterium</taxon>
    </lineage>
</organism>
<keyword evidence="5" id="KW-1133">Transmembrane helix</keyword>
<comment type="caution">
    <text evidence="7">The sequence shown here is derived from an EMBL/GenBank/DDBJ whole genome shotgun (WGS) entry which is preliminary data.</text>
</comment>
<dbReference type="Pfam" id="PF01609">
    <property type="entry name" value="DDE_Tnp_1"/>
    <property type="match status" value="1"/>
</dbReference>
<evidence type="ECO:0000256" key="1">
    <source>
        <dbReference type="ARBA" id="ARBA00010075"/>
    </source>
</evidence>
<dbReference type="EMBL" id="JBBYHR010000020">
    <property type="protein sequence ID" value="MEL1246417.1"/>
    <property type="molecule type" value="Genomic_DNA"/>
</dbReference>
<evidence type="ECO:0000256" key="5">
    <source>
        <dbReference type="SAM" id="Phobius"/>
    </source>
</evidence>
<proteinExistence type="inferred from homology"/>
<evidence type="ECO:0000256" key="3">
    <source>
        <dbReference type="ARBA" id="ARBA00023125"/>
    </source>
</evidence>
<sequence length="395" mass="45932">MPKKISVSSLLKLIDKDVLDSIRIETNVDYKAKKLSGEVVLKLVLMSVLDDTKVSLRIMEKVFSSTMFKLFSGIEKEETIRFSSISERLSSIRYEYFEKIFQNVINLSKPYFKDGLKEYNIRQFDSTSLSLSGKLLKKGMVNGLKNKEGKHAKTQVKFTIGLLHNLPSELNFYNEQKHLGEDITLREAILKADIEDNEIVVFDRGLKKRKTFKEFSDNNIFFVTRINPTKSIKVIEKNILDKEVKTETLKILSDEIVNLYHEGKILLKVPFRLIKAESIATGETMLFLTNIVEMEAGEITDIYRKRWDIEVFFKFIKQHLHFKHFLSYNENGIKVMMYMTMIAAILILIYKKLNEIKSYKIAKYEFVEELNMEIIKEIVVICDGDPSKIPLSNMV</sequence>
<dbReference type="Proteomes" id="UP001464555">
    <property type="component" value="Unassembled WGS sequence"/>
</dbReference>
<keyword evidence="3" id="KW-0238">DNA-binding</keyword>
<feature type="transmembrane region" description="Helical" evidence="5">
    <location>
        <begin position="332"/>
        <end position="350"/>
    </location>
</feature>
<name>A0ABU9I2Q8_9FLAO</name>
<protein>
    <submittedName>
        <fullName evidence="7">IS4 family transposase</fullName>
    </submittedName>
</protein>
<reference evidence="7 8" key="1">
    <citation type="submission" date="2024-04" db="EMBL/GenBank/DDBJ databases">
        <title>Flavobacterium sp. DGU11 16S ribosomal RNA gene Genome sequencing and assembly.</title>
        <authorList>
            <person name="Park S."/>
        </authorList>
    </citation>
    <scope>NUCLEOTIDE SEQUENCE [LARGE SCALE GENOMIC DNA]</scope>
    <source>
        <strain evidence="7 8">DGU11</strain>
    </source>
</reference>
<keyword evidence="4" id="KW-0233">DNA recombination</keyword>
<dbReference type="PANTHER" id="PTHR33258">
    <property type="entry name" value="TRANSPOSASE INSL FOR INSERTION SEQUENCE ELEMENT IS186A-RELATED"/>
    <property type="match status" value="1"/>
</dbReference>